<name>A0A1M5TGH5_9BACT</name>
<proteinExistence type="predicted"/>
<dbReference type="STRING" id="947013.SAMN04488109_4067"/>
<dbReference type="SMART" id="SM00448">
    <property type="entry name" value="REC"/>
    <property type="match status" value="1"/>
</dbReference>
<dbReference type="GO" id="GO:0003677">
    <property type="term" value="F:DNA binding"/>
    <property type="evidence" value="ECO:0007669"/>
    <property type="project" value="InterPro"/>
</dbReference>
<dbReference type="InterPro" id="IPR011006">
    <property type="entry name" value="CheY-like_superfamily"/>
</dbReference>
<dbReference type="InterPro" id="IPR046947">
    <property type="entry name" value="LytR-like"/>
</dbReference>
<dbReference type="InterPro" id="IPR001789">
    <property type="entry name" value="Sig_transdc_resp-reg_receiver"/>
</dbReference>
<protein>
    <submittedName>
        <fullName evidence="4">Two component transcriptional regulator, LytTR family</fullName>
    </submittedName>
</protein>
<feature type="domain" description="Response regulatory" evidence="2">
    <location>
        <begin position="5"/>
        <end position="116"/>
    </location>
</feature>
<evidence type="ECO:0000259" key="3">
    <source>
        <dbReference type="PROSITE" id="PS50930"/>
    </source>
</evidence>
<dbReference type="GO" id="GO:0000156">
    <property type="term" value="F:phosphorelay response regulator activity"/>
    <property type="evidence" value="ECO:0007669"/>
    <property type="project" value="InterPro"/>
</dbReference>
<dbReference type="PROSITE" id="PS50930">
    <property type="entry name" value="HTH_LYTTR"/>
    <property type="match status" value="1"/>
</dbReference>
<dbReference type="Gene3D" id="3.40.50.2300">
    <property type="match status" value="1"/>
</dbReference>
<dbReference type="RefSeq" id="WP_073137665.1">
    <property type="nucleotide sequence ID" value="NZ_FQWQ01000003.1"/>
</dbReference>
<dbReference type="PANTHER" id="PTHR37299">
    <property type="entry name" value="TRANSCRIPTIONAL REGULATOR-RELATED"/>
    <property type="match status" value="1"/>
</dbReference>
<feature type="domain" description="HTH LytTR-type" evidence="3">
    <location>
        <begin position="139"/>
        <end position="206"/>
    </location>
</feature>
<dbReference type="AlphaFoldDB" id="A0A1M5TGH5"/>
<evidence type="ECO:0000256" key="1">
    <source>
        <dbReference type="PROSITE-ProRule" id="PRU00169"/>
    </source>
</evidence>
<dbReference type="SMART" id="SM00850">
    <property type="entry name" value="LytTR"/>
    <property type="match status" value="1"/>
</dbReference>
<reference evidence="4 5" key="1">
    <citation type="submission" date="2016-11" db="EMBL/GenBank/DDBJ databases">
        <authorList>
            <person name="Jaros S."/>
            <person name="Januszkiewicz K."/>
            <person name="Wedrychowicz H."/>
        </authorList>
    </citation>
    <scope>NUCLEOTIDE SEQUENCE [LARGE SCALE GENOMIC DNA]</scope>
    <source>
        <strain evidence="4 5">DSM 24574</strain>
    </source>
</reference>
<dbReference type="PANTHER" id="PTHR37299:SF1">
    <property type="entry name" value="STAGE 0 SPORULATION PROTEIN A HOMOLOG"/>
    <property type="match status" value="1"/>
</dbReference>
<dbReference type="OrthoDB" id="1646880at2"/>
<feature type="modified residue" description="4-aspartylphosphate" evidence="1">
    <location>
        <position position="56"/>
    </location>
</feature>
<evidence type="ECO:0000259" key="2">
    <source>
        <dbReference type="PROSITE" id="PS50110"/>
    </source>
</evidence>
<dbReference type="InterPro" id="IPR007492">
    <property type="entry name" value="LytTR_DNA-bd_dom"/>
</dbReference>
<accession>A0A1M5TGH5</accession>
<dbReference type="Pfam" id="PF04397">
    <property type="entry name" value="LytTR"/>
    <property type="match status" value="1"/>
</dbReference>
<dbReference type="Proteomes" id="UP000184212">
    <property type="component" value="Unassembled WGS sequence"/>
</dbReference>
<evidence type="ECO:0000313" key="5">
    <source>
        <dbReference type="Proteomes" id="UP000184212"/>
    </source>
</evidence>
<dbReference type="Gene3D" id="2.40.50.1020">
    <property type="entry name" value="LytTr DNA-binding domain"/>
    <property type="match status" value="1"/>
</dbReference>
<keyword evidence="1" id="KW-0597">Phosphoprotein</keyword>
<gene>
    <name evidence="4" type="ORF">SAMN04488109_4067</name>
</gene>
<dbReference type="Pfam" id="PF00072">
    <property type="entry name" value="Response_reg"/>
    <property type="match status" value="1"/>
</dbReference>
<sequence length="244" mass="27966">MPDITCIVIEDEKPAQEVLKSFLSKTEWISLAAVFDDAVSALDYLKKHDVDMIFLDIQMPTLTGLDFLKILKDPPQVIITSAYSQYAIEAFELDVRDYLMKPFSFDRFLKAVSRIAAKPDPAAIQQLTNKAQPSSDKSFAFFNVKKTMTKVMFSDILYVESMREYVYVHTTKNKVVTKMSTAEMEKLLGNGFVRIHRSFIVNVDKITAYNAEDVFVDQVALPIGVNYKKYIDEYFRNSFMHSLS</sequence>
<dbReference type="PROSITE" id="PS50110">
    <property type="entry name" value="RESPONSE_REGULATORY"/>
    <property type="match status" value="1"/>
</dbReference>
<organism evidence="4 5">
    <name type="scientific">Chryseolinea serpens</name>
    <dbReference type="NCBI Taxonomy" id="947013"/>
    <lineage>
        <taxon>Bacteria</taxon>
        <taxon>Pseudomonadati</taxon>
        <taxon>Bacteroidota</taxon>
        <taxon>Cytophagia</taxon>
        <taxon>Cytophagales</taxon>
        <taxon>Fulvivirgaceae</taxon>
        <taxon>Chryseolinea</taxon>
    </lineage>
</organism>
<keyword evidence="5" id="KW-1185">Reference proteome</keyword>
<dbReference type="EMBL" id="FQWQ01000003">
    <property type="protein sequence ID" value="SHH49814.1"/>
    <property type="molecule type" value="Genomic_DNA"/>
</dbReference>
<dbReference type="SUPFAM" id="SSF52172">
    <property type="entry name" value="CheY-like"/>
    <property type="match status" value="1"/>
</dbReference>
<evidence type="ECO:0000313" key="4">
    <source>
        <dbReference type="EMBL" id="SHH49814.1"/>
    </source>
</evidence>